<keyword evidence="1" id="KW-0472">Membrane</keyword>
<protein>
    <submittedName>
        <fullName evidence="2">P8</fullName>
    </submittedName>
</protein>
<sequence length="71" mass="8059">MKTSTTVTGYCRLSRLWSWQYTPMSCAGFIPVIGPVPCGHVPSLRSKIYIYIGVYIYNIILVRCYCDSLSD</sequence>
<reference evidence="2" key="1">
    <citation type="submission" date="2022-08" db="EMBL/GenBank/DDBJ databases">
        <authorList>
            <person name="Li C."/>
            <person name="Yang C."/>
        </authorList>
    </citation>
    <scope>NUCLEOTIDE SEQUENCE</scope>
    <source>
        <strain evidence="2">PhAHLV-HBB</strain>
    </source>
</reference>
<reference evidence="2" key="2">
    <citation type="journal article" date="2023" name="Arch. Virol.">
        <title>Characterization of a putative novel higrevirus infecting Phellodendron amurense Rupr. in China.</title>
        <authorList>
            <person name="Li C."/>
            <person name="An W."/>
            <person name="Zhang S."/>
            <person name="Cao M."/>
            <person name="Yang C."/>
        </authorList>
    </citation>
    <scope>NUCLEOTIDE SEQUENCE</scope>
    <source>
        <strain evidence="2">PhAHLV-HBB</strain>
    </source>
</reference>
<organism evidence="2">
    <name type="scientific">Phellodendron-associated higre-like virus</name>
    <dbReference type="NCBI Taxonomy" id="3022218"/>
    <lineage>
        <taxon>Viruses</taxon>
        <taxon>Riboviria</taxon>
        <taxon>Orthornavirae</taxon>
        <taxon>Kitrinoviricota</taxon>
        <taxon>Alsuviricetes</taxon>
        <taxon>Martellivirales</taxon>
        <taxon>Kitaviridae</taxon>
        <taxon>Higrevirus</taxon>
        <taxon>Higrevirus amurense</taxon>
    </lineage>
</organism>
<feature type="transmembrane region" description="Helical" evidence="1">
    <location>
        <begin position="48"/>
        <end position="66"/>
    </location>
</feature>
<dbReference type="EMBL" id="OP324810">
    <property type="protein sequence ID" value="WBW64328.1"/>
    <property type="molecule type" value="Genomic_RNA"/>
</dbReference>
<name>A0AAT9T5T5_9VIRU</name>
<accession>A0AAT9T5T5</accession>
<evidence type="ECO:0000313" key="2">
    <source>
        <dbReference type="EMBL" id="WBW64328.1"/>
    </source>
</evidence>
<keyword evidence="1" id="KW-1133">Transmembrane helix</keyword>
<keyword evidence="1" id="KW-0812">Transmembrane</keyword>
<evidence type="ECO:0000256" key="1">
    <source>
        <dbReference type="SAM" id="Phobius"/>
    </source>
</evidence>
<proteinExistence type="predicted"/>